<protein>
    <recommendedName>
        <fullName evidence="5">PIN domain-containing protein</fullName>
    </recommendedName>
</protein>
<dbReference type="KEGG" id="hda:BB347_16070"/>
<evidence type="ECO:0000313" key="3">
    <source>
        <dbReference type="Proteomes" id="UP000185687"/>
    </source>
</evidence>
<evidence type="ECO:0000313" key="4">
    <source>
        <dbReference type="Proteomes" id="UP000187321"/>
    </source>
</evidence>
<dbReference type="GeneID" id="30957491"/>
<gene>
    <name evidence="1" type="ORF">BB347_16070</name>
    <name evidence="2" type="ORF">SAMN05421809_1146</name>
</gene>
<dbReference type="Pfam" id="PF26507">
    <property type="entry name" value="DUF8169"/>
    <property type="match status" value="1"/>
</dbReference>
<evidence type="ECO:0008006" key="5">
    <source>
        <dbReference type="Google" id="ProtNLM"/>
    </source>
</evidence>
<dbReference type="InterPro" id="IPR058482">
    <property type="entry name" value="DUF8169"/>
</dbReference>
<evidence type="ECO:0000313" key="2">
    <source>
        <dbReference type="EMBL" id="SIR37731.1"/>
    </source>
</evidence>
<dbReference type="AlphaFoldDB" id="A0A1N7AFI4"/>
<proteinExistence type="predicted"/>
<dbReference type="STRING" id="588898.BB347_16070"/>
<organism evidence="2 3">
    <name type="scientific">Natronorubrum daqingense</name>
    <dbReference type="NCBI Taxonomy" id="588898"/>
    <lineage>
        <taxon>Archaea</taxon>
        <taxon>Methanobacteriati</taxon>
        <taxon>Methanobacteriota</taxon>
        <taxon>Stenosarchaea group</taxon>
        <taxon>Halobacteria</taxon>
        <taxon>Halobacteriales</taxon>
        <taxon>Natrialbaceae</taxon>
        <taxon>Natronorubrum</taxon>
    </lineage>
</organism>
<dbReference type="OrthoDB" id="350332at2157"/>
<dbReference type="Proteomes" id="UP000185687">
    <property type="component" value="Unassembled WGS sequence"/>
</dbReference>
<sequence>MSSEAYPGAGDDVFVDTSVLIDYTKETLNPSEKLRRREAAAEVLVSCLPQLTLSVSQKVAGEYTGVAERRQSGIDDATAHASTDPLSTFDFTTCKDLNNRDADVLNSFLGELLDQYSDEEALRRLNKRQRAFRRAKRKLFEDPSPRVSVHIDSYTLRVFTDLAGYMDNDHDRKILAHAVDWFADEFGNCFITSDEEDFKFNDSEGRIFSFEERVNKIAQAHCDCNGSLYISSTENFLSEYIQQMQLAETES</sequence>
<dbReference type="RefSeq" id="WP_076579882.1">
    <property type="nucleotide sequence ID" value="NZ_CP019327.1"/>
</dbReference>
<dbReference type="EMBL" id="CP019327">
    <property type="protein sequence ID" value="APX98005.1"/>
    <property type="molecule type" value="Genomic_DNA"/>
</dbReference>
<accession>A0A1N7AFI4</accession>
<reference evidence="1 4" key="1">
    <citation type="submission" date="2017-01" db="EMBL/GenBank/DDBJ databases">
        <title>Complete genome sequence of Haloterrigena daqingensis type strain (JX313T).</title>
        <authorList>
            <person name="Shuang W."/>
        </authorList>
    </citation>
    <scope>NUCLEOTIDE SEQUENCE [LARGE SCALE GENOMIC DNA]</scope>
    <source>
        <strain evidence="1 4">JX313</strain>
    </source>
</reference>
<keyword evidence="3" id="KW-1185">Reference proteome</keyword>
<dbReference type="EMBL" id="FTNP01000001">
    <property type="protein sequence ID" value="SIR37731.1"/>
    <property type="molecule type" value="Genomic_DNA"/>
</dbReference>
<dbReference type="Proteomes" id="UP000187321">
    <property type="component" value="Chromosome"/>
</dbReference>
<evidence type="ECO:0000313" key="1">
    <source>
        <dbReference type="EMBL" id="APX98005.1"/>
    </source>
</evidence>
<reference evidence="2 3" key="2">
    <citation type="submission" date="2017-01" db="EMBL/GenBank/DDBJ databases">
        <authorList>
            <person name="Mah S.A."/>
            <person name="Swanson W.J."/>
            <person name="Moy G.W."/>
            <person name="Vacquier V.D."/>
        </authorList>
    </citation>
    <scope>NUCLEOTIDE SEQUENCE [LARGE SCALE GENOMIC DNA]</scope>
    <source>
        <strain evidence="2 3">CGMCC 1.8909</strain>
    </source>
</reference>
<name>A0A1N7AFI4_9EURY</name>